<dbReference type="Gene3D" id="3.30.230.10">
    <property type="match status" value="1"/>
</dbReference>
<keyword evidence="10" id="KW-0238">DNA-binding</keyword>
<dbReference type="PROSITE" id="PS50880">
    <property type="entry name" value="TOPRIM"/>
    <property type="match status" value="1"/>
</dbReference>
<dbReference type="Pfam" id="PF01751">
    <property type="entry name" value="Toprim"/>
    <property type="match status" value="1"/>
</dbReference>
<dbReference type="FunFam" id="3.30.230.10:FF:000043">
    <property type="entry name" value="DNA topoisomerase (ATP-hydrolyzing)"/>
    <property type="match status" value="1"/>
</dbReference>
<dbReference type="EMBL" id="CP050692">
    <property type="protein sequence ID" value="QIT47066.1"/>
    <property type="molecule type" value="Genomic_DNA"/>
</dbReference>
<dbReference type="GO" id="GO:0005524">
    <property type="term" value="F:ATP binding"/>
    <property type="evidence" value="ECO:0007669"/>
    <property type="project" value="UniProtKB-KW"/>
</dbReference>
<reference evidence="14 16" key="2">
    <citation type="submission" date="2020-03" db="EMBL/GenBank/DDBJ databases">
        <title>Is there a link between lipid content and antibiotic production in Streptomyces?</title>
        <authorList>
            <person name="David M."/>
            <person name="Lejeune C."/>
            <person name="Abreu S."/>
            <person name="Thibessard A."/>
            <person name="Leblond P."/>
            <person name="Chaminade P."/>
            <person name="Virolle M.-J."/>
        </authorList>
    </citation>
    <scope>NUCLEOTIDE SEQUENCE [LARGE SCALE GENOMIC DNA]</scope>
    <source>
        <strain evidence="14 16">DSM 41481</strain>
    </source>
</reference>
<dbReference type="InterPro" id="IPR000565">
    <property type="entry name" value="Topo_IIA_B"/>
</dbReference>
<dbReference type="InterPro" id="IPR001241">
    <property type="entry name" value="Topo_IIA"/>
</dbReference>
<dbReference type="InterPro" id="IPR002288">
    <property type="entry name" value="DNA_gyrase_B_C"/>
</dbReference>
<dbReference type="SUPFAM" id="SSF55874">
    <property type="entry name" value="ATPase domain of HSP90 chaperone/DNA topoisomerase II/histidine kinase"/>
    <property type="match status" value="1"/>
</dbReference>
<keyword evidence="5" id="KW-0479">Metal-binding</keyword>
<evidence type="ECO:0000256" key="7">
    <source>
        <dbReference type="ARBA" id="ARBA00022840"/>
    </source>
</evidence>
<keyword evidence="11" id="KW-0413">Isomerase</keyword>
<evidence type="ECO:0000313" key="15">
    <source>
        <dbReference type="Proteomes" id="UP000190306"/>
    </source>
</evidence>
<keyword evidence="9" id="KW-0799">Topoisomerase</keyword>
<evidence type="ECO:0000256" key="3">
    <source>
        <dbReference type="ARBA" id="ARBA00010708"/>
    </source>
</evidence>
<dbReference type="InterPro" id="IPR020568">
    <property type="entry name" value="Ribosomal_Su5_D2-typ_SF"/>
</dbReference>
<evidence type="ECO:0000256" key="5">
    <source>
        <dbReference type="ARBA" id="ARBA00022723"/>
    </source>
</evidence>
<name>A0AAE6YCC6_STRAT</name>
<evidence type="ECO:0000256" key="8">
    <source>
        <dbReference type="ARBA" id="ARBA00022842"/>
    </source>
</evidence>
<keyword evidence="6" id="KW-0547">Nucleotide-binding</keyword>
<dbReference type="Proteomes" id="UP000502504">
    <property type="component" value="Chromosome"/>
</dbReference>
<dbReference type="GO" id="GO:0046872">
    <property type="term" value="F:metal ion binding"/>
    <property type="evidence" value="ECO:0007669"/>
    <property type="project" value="UniProtKB-KW"/>
</dbReference>
<dbReference type="CDD" id="cd00822">
    <property type="entry name" value="TopoII_Trans_DNA_gyrase"/>
    <property type="match status" value="1"/>
</dbReference>
<dbReference type="SMART" id="SM00387">
    <property type="entry name" value="HATPase_c"/>
    <property type="match status" value="1"/>
</dbReference>
<comment type="cofactor">
    <cofactor evidence="2">
        <name>Mg(2+)</name>
        <dbReference type="ChEBI" id="CHEBI:18420"/>
    </cofactor>
</comment>
<keyword evidence="8" id="KW-0460">Magnesium</keyword>
<gene>
    <name evidence="13" type="ORF">AFM16_28530</name>
    <name evidence="14" type="ORF">HCX60_29050</name>
</gene>
<evidence type="ECO:0000256" key="4">
    <source>
        <dbReference type="ARBA" id="ARBA00012895"/>
    </source>
</evidence>
<comment type="catalytic activity">
    <reaction evidence="1">
        <text>ATP-dependent breakage, passage and rejoining of double-stranded DNA.</text>
        <dbReference type="EC" id="5.6.2.2"/>
    </reaction>
</comment>
<reference evidence="13 15" key="1">
    <citation type="submission" date="2015-07" db="EMBL/GenBank/DDBJ databases">
        <title>Draft Genome Sequence of Streptomyces antibioticus, IMRU 3720 reveals insights in the evolution of actinomycin biosynthetic gene clusters in Streptomyces.</title>
        <authorList>
            <person name="Crnovcic I."/>
            <person name="Ruckert C."/>
            <person name="Kalinowksi J."/>
            <person name="Keller U."/>
        </authorList>
    </citation>
    <scope>NUCLEOTIDE SEQUENCE [LARGE SCALE GENOMIC DNA]</scope>
    <source>
        <strain evidence="13 15">DSM 41481</strain>
    </source>
</reference>
<dbReference type="EMBL" id="LHQL01000014">
    <property type="protein sequence ID" value="OOQ46764.1"/>
    <property type="molecule type" value="Genomic_DNA"/>
</dbReference>
<dbReference type="GO" id="GO:0034335">
    <property type="term" value="F:DNA negative supercoiling activity"/>
    <property type="evidence" value="ECO:0007669"/>
    <property type="project" value="UniProtKB-ARBA"/>
</dbReference>
<dbReference type="FunFam" id="3.40.50.670:FF:000002">
    <property type="entry name" value="DNA gyrase subunit B"/>
    <property type="match status" value="1"/>
</dbReference>
<protein>
    <recommendedName>
        <fullName evidence="4">DNA topoisomerase (ATP-hydrolyzing)</fullName>
        <ecNumber evidence="4">5.6.2.2</ecNumber>
    </recommendedName>
</protein>
<comment type="similarity">
    <text evidence="3">Belongs to the type II topoisomerase GyrB family.</text>
</comment>
<evidence type="ECO:0000313" key="14">
    <source>
        <dbReference type="EMBL" id="QIT47066.1"/>
    </source>
</evidence>
<dbReference type="RefSeq" id="WP_030790023.1">
    <property type="nucleotide sequence ID" value="NZ_CM007717.1"/>
</dbReference>
<dbReference type="Gene3D" id="3.40.50.670">
    <property type="match status" value="1"/>
</dbReference>
<dbReference type="PRINTS" id="PR00418">
    <property type="entry name" value="TPI2FAMILY"/>
</dbReference>
<accession>A0AAE6YCC6</accession>
<dbReference type="EC" id="5.6.2.2" evidence="4"/>
<dbReference type="InterPro" id="IPR013506">
    <property type="entry name" value="Topo_IIA_bsu_dom2"/>
</dbReference>
<feature type="domain" description="Toprim" evidence="12">
    <location>
        <begin position="480"/>
        <end position="594"/>
    </location>
</feature>
<dbReference type="InterPro" id="IPR018522">
    <property type="entry name" value="TopoIIA_CS"/>
</dbReference>
<dbReference type="InterPro" id="IPR013759">
    <property type="entry name" value="Topo_IIA_B_C"/>
</dbReference>
<keyword evidence="7" id="KW-0067">ATP-binding</keyword>
<evidence type="ECO:0000256" key="10">
    <source>
        <dbReference type="ARBA" id="ARBA00023125"/>
    </source>
</evidence>
<dbReference type="AlphaFoldDB" id="A0AAE6YCC6"/>
<dbReference type="SMART" id="SM00433">
    <property type="entry name" value="TOP2c"/>
    <property type="match status" value="1"/>
</dbReference>
<dbReference type="Pfam" id="PF02518">
    <property type="entry name" value="HATPase_c"/>
    <property type="match status" value="1"/>
</dbReference>
<dbReference type="CDD" id="cd16928">
    <property type="entry name" value="HATPase_GyrB-like"/>
    <property type="match status" value="1"/>
</dbReference>
<evidence type="ECO:0000313" key="16">
    <source>
        <dbReference type="Proteomes" id="UP000502504"/>
    </source>
</evidence>
<dbReference type="PROSITE" id="PS00177">
    <property type="entry name" value="TOPOISOMERASE_II"/>
    <property type="match status" value="1"/>
</dbReference>
<dbReference type="InterPro" id="IPR036890">
    <property type="entry name" value="HATPase_C_sf"/>
</dbReference>
<evidence type="ECO:0000256" key="11">
    <source>
        <dbReference type="ARBA" id="ARBA00023235"/>
    </source>
</evidence>
<dbReference type="SUPFAM" id="SSF54211">
    <property type="entry name" value="Ribosomal protein S5 domain 2-like"/>
    <property type="match status" value="1"/>
</dbReference>
<sequence length="707" mass="77109">MTAETSVPSTALLAGADRDGSNYTARHLLVLEGLEAVRKRPGMYIGSTDSRGLMHCLWEIIDNSVDEALGGYCDHIEVILHDDASVEVRDNGRGIPVDVEPKTGLSGVEVVMTKLHAGGKFGGGSYAASGGLHGVGASVVNALSARLDVEVDRSGHTHAISFRRGVPGAFGADGPDAKFESGSGLRKAKKIARARTGTRVRYWADRQIFLKDAKLSLENLHQRARQTAFLVPGLTIVVRDEYGLGDGGSKGEESFRFDGGISEFCEYLATDKAVCDVLRFTGQGTFRETVPVLDEHGQMTPTQVTRELEVDVAMRWGTGYDTTLKSFVNIIATPKGGTHVAGFETAVAGTMNEVLRAKKLLRVAEDDIVKDDALEGLTAVVTVRLAEPQFEGQTKEVLGTSAARRIVNSVISKELKAFLTSTKRDAAAQARVVMEKAVAAARTRIAARQHKDAQRRKTALESSSLPAKLADCRSDDVDRSELFIVEGDSALGTAKLARNSEFQALLPIRGKILNVQKSSVTDMLKNAECGAIIQVIGAGSGRTFDIDAARYGKIIMMTDADVDGSHIRCLLLTLFQRYMRPMVEAGRVFAAVPPLHRIELVQPKRGQDKYVYTYSDRELRDKLMEFQTKGVRYKDSIQRYKGLGEMDADQLAETTMDPRHRTLRRINLSDLEAAEQVFDLLMGNDVAPRKEFISSSAATLDRSRIDA</sequence>
<dbReference type="Proteomes" id="UP000190306">
    <property type="component" value="Chromosome"/>
</dbReference>
<dbReference type="PRINTS" id="PR01159">
    <property type="entry name" value="DNAGYRASEB"/>
</dbReference>
<keyword evidence="15" id="KW-1185">Reference proteome</keyword>
<dbReference type="Gene3D" id="3.30.565.10">
    <property type="entry name" value="Histidine kinase-like ATPase, C-terminal domain"/>
    <property type="match status" value="1"/>
</dbReference>
<dbReference type="PANTHER" id="PTHR45866">
    <property type="entry name" value="DNA GYRASE/TOPOISOMERASE SUBUNIT B"/>
    <property type="match status" value="1"/>
</dbReference>
<dbReference type="Pfam" id="PF00986">
    <property type="entry name" value="DNA_gyraseB_C"/>
    <property type="match status" value="1"/>
</dbReference>
<evidence type="ECO:0000256" key="1">
    <source>
        <dbReference type="ARBA" id="ARBA00000185"/>
    </source>
</evidence>
<dbReference type="InterPro" id="IPR003594">
    <property type="entry name" value="HATPase_dom"/>
</dbReference>
<evidence type="ECO:0000259" key="12">
    <source>
        <dbReference type="PROSITE" id="PS50880"/>
    </source>
</evidence>
<dbReference type="InterPro" id="IPR014721">
    <property type="entry name" value="Ribsml_uS5_D2-typ_fold_subgr"/>
</dbReference>
<dbReference type="FunFam" id="3.30.565.10:FF:000088">
    <property type="entry name" value="DNA topoisomerase (ATP-hydrolyzing)"/>
    <property type="match status" value="1"/>
</dbReference>
<dbReference type="InterPro" id="IPR013760">
    <property type="entry name" value="Topo_IIA-like_dom_sf"/>
</dbReference>
<evidence type="ECO:0000313" key="13">
    <source>
        <dbReference type="EMBL" id="OOQ46764.1"/>
    </source>
</evidence>
<dbReference type="GO" id="GO:0003677">
    <property type="term" value="F:DNA binding"/>
    <property type="evidence" value="ECO:0007669"/>
    <property type="project" value="UniProtKB-KW"/>
</dbReference>
<dbReference type="SUPFAM" id="SSF56719">
    <property type="entry name" value="Type II DNA topoisomerase"/>
    <property type="match status" value="1"/>
</dbReference>
<proteinExistence type="inferred from homology"/>
<evidence type="ECO:0000256" key="2">
    <source>
        <dbReference type="ARBA" id="ARBA00001946"/>
    </source>
</evidence>
<dbReference type="InterPro" id="IPR006171">
    <property type="entry name" value="TOPRIM_dom"/>
</dbReference>
<dbReference type="GO" id="GO:0006265">
    <property type="term" value="P:DNA topological change"/>
    <property type="evidence" value="ECO:0007669"/>
    <property type="project" value="InterPro"/>
</dbReference>
<dbReference type="Pfam" id="PF00204">
    <property type="entry name" value="DNA_gyraseB"/>
    <property type="match status" value="1"/>
</dbReference>
<evidence type="ECO:0000256" key="9">
    <source>
        <dbReference type="ARBA" id="ARBA00023029"/>
    </source>
</evidence>
<organism evidence="14 16">
    <name type="scientific">Streptomyces antibioticus</name>
    <dbReference type="NCBI Taxonomy" id="1890"/>
    <lineage>
        <taxon>Bacteria</taxon>
        <taxon>Bacillati</taxon>
        <taxon>Actinomycetota</taxon>
        <taxon>Actinomycetes</taxon>
        <taxon>Kitasatosporales</taxon>
        <taxon>Streptomycetaceae</taxon>
        <taxon>Streptomyces</taxon>
    </lineage>
</organism>
<evidence type="ECO:0000256" key="6">
    <source>
        <dbReference type="ARBA" id="ARBA00022741"/>
    </source>
</evidence>
<dbReference type="NCBIfam" id="NF004189">
    <property type="entry name" value="PRK05644.1"/>
    <property type="match status" value="1"/>
</dbReference>
<dbReference type="PANTHER" id="PTHR45866:SF1">
    <property type="entry name" value="DNA GYRASE SUBUNIT B, MITOCHONDRIAL"/>
    <property type="match status" value="1"/>
</dbReference>